<accession>A0ACC2N0H3</accession>
<keyword evidence="2" id="KW-1185">Reference proteome</keyword>
<reference evidence="1" key="1">
    <citation type="submission" date="2023-04" db="EMBL/GenBank/DDBJ databases">
        <title>A chromosome-level genome assembly of the parasitoid wasp Eretmocerus hayati.</title>
        <authorList>
            <person name="Zhong Y."/>
            <person name="Liu S."/>
            <person name="Liu Y."/>
        </authorList>
    </citation>
    <scope>NUCLEOTIDE SEQUENCE</scope>
    <source>
        <strain evidence="1">ZJU_SS_LIU_2023</strain>
    </source>
</reference>
<sequence length="275" mass="29916">MIRYLALSVILLYAEICQSTVLPKLPELLNLTVIRPRITNNVYAGQGEFPAQISLQIDGWHTCGGSLIGKRHVLTAAHCVYDFVQLKKELFRVKIVAGRTNLMQGGGQKLSVDRIAFHPEYRQVYSTFIADIAVIRLKTPIKETDDVKVIGLPEPGAEFPIGTSLIVSGFGADTFGGPPSPYLKKMTMFAVDSGTCQQLWQGSLIHPGHLCAVFGPGYGVCQGDSGGSLTLDKKIIVGIVSAGRGRQCGAGYPDLFTKVSYFMDFIKSELLLPHN</sequence>
<comment type="caution">
    <text evidence="1">The sequence shown here is derived from an EMBL/GenBank/DDBJ whole genome shotgun (WGS) entry which is preliminary data.</text>
</comment>
<proteinExistence type="predicted"/>
<organism evidence="1 2">
    <name type="scientific">Eretmocerus hayati</name>
    <dbReference type="NCBI Taxonomy" id="131215"/>
    <lineage>
        <taxon>Eukaryota</taxon>
        <taxon>Metazoa</taxon>
        <taxon>Ecdysozoa</taxon>
        <taxon>Arthropoda</taxon>
        <taxon>Hexapoda</taxon>
        <taxon>Insecta</taxon>
        <taxon>Pterygota</taxon>
        <taxon>Neoptera</taxon>
        <taxon>Endopterygota</taxon>
        <taxon>Hymenoptera</taxon>
        <taxon>Apocrita</taxon>
        <taxon>Proctotrupomorpha</taxon>
        <taxon>Chalcidoidea</taxon>
        <taxon>Aphelinidae</taxon>
        <taxon>Aphelininae</taxon>
        <taxon>Eretmocerus</taxon>
    </lineage>
</organism>
<name>A0ACC2N0H3_9HYME</name>
<evidence type="ECO:0000313" key="1">
    <source>
        <dbReference type="EMBL" id="KAJ8664615.1"/>
    </source>
</evidence>
<dbReference type="Proteomes" id="UP001239111">
    <property type="component" value="Chromosome 4"/>
</dbReference>
<dbReference type="EMBL" id="CM056744">
    <property type="protein sequence ID" value="KAJ8664615.1"/>
    <property type="molecule type" value="Genomic_DNA"/>
</dbReference>
<protein>
    <submittedName>
        <fullName evidence="1">Uncharacterized protein</fullName>
    </submittedName>
</protein>
<evidence type="ECO:0000313" key="2">
    <source>
        <dbReference type="Proteomes" id="UP001239111"/>
    </source>
</evidence>
<gene>
    <name evidence="1" type="ORF">QAD02_006277</name>
</gene>